<dbReference type="InterPro" id="IPR003593">
    <property type="entry name" value="AAA+_ATPase"/>
</dbReference>
<keyword evidence="8" id="KW-1185">Reference proteome</keyword>
<keyword evidence="3 7" id="KW-0067">ATP-binding</keyword>
<evidence type="ECO:0000259" key="6">
    <source>
        <dbReference type="PROSITE" id="PS50893"/>
    </source>
</evidence>
<dbReference type="GO" id="GO:0016887">
    <property type="term" value="F:ATP hydrolysis activity"/>
    <property type="evidence" value="ECO:0007669"/>
    <property type="project" value="InterPro"/>
</dbReference>
<dbReference type="STRING" id="1335309.GA0116948_10852"/>
<dbReference type="SUPFAM" id="SSF52540">
    <property type="entry name" value="P-loop containing nucleoside triphosphate hydrolases"/>
    <property type="match status" value="1"/>
</dbReference>
<dbReference type="AlphaFoldDB" id="A0A1C4EEN8"/>
<dbReference type="OrthoDB" id="9806726at2"/>
<dbReference type="EMBL" id="FMAR01000008">
    <property type="protein sequence ID" value="SCC42035.1"/>
    <property type="molecule type" value="Genomic_DNA"/>
</dbReference>
<reference evidence="7 8" key="1">
    <citation type="submission" date="2016-08" db="EMBL/GenBank/DDBJ databases">
        <authorList>
            <person name="Seilhamer J.J."/>
        </authorList>
    </citation>
    <scope>NUCLEOTIDE SEQUENCE [LARGE SCALE GENOMIC DNA]</scope>
    <source>
        <strain evidence="7 8">A37T2</strain>
    </source>
</reference>
<comment type="function">
    <text evidence="5">Part of the ABC transporter complex HmuTUV involved in hemin import. Responsible for energy coupling to the transport system.</text>
</comment>
<dbReference type="CDD" id="cd03214">
    <property type="entry name" value="ABC_Iron-Siderophores_B12_Hemin"/>
    <property type="match status" value="1"/>
</dbReference>
<dbReference type="Pfam" id="PF00005">
    <property type="entry name" value="ABC_tran"/>
    <property type="match status" value="1"/>
</dbReference>
<dbReference type="PANTHER" id="PTHR42794">
    <property type="entry name" value="HEMIN IMPORT ATP-BINDING PROTEIN HMUV"/>
    <property type="match status" value="1"/>
</dbReference>
<dbReference type="InterPro" id="IPR017871">
    <property type="entry name" value="ABC_transporter-like_CS"/>
</dbReference>
<protein>
    <submittedName>
        <fullName evidence="7">Iron complex transport system ATP-binding protein</fullName>
    </submittedName>
</protein>
<proteinExistence type="predicted"/>
<dbReference type="InterPro" id="IPR003439">
    <property type="entry name" value="ABC_transporter-like_ATP-bd"/>
</dbReference>
<evidence type="ECO:0000313" key="7">
    <source>
        <dbReference type="EMBL" id="SCC42035.1"/>
    </source>
</evidence>
<evidence type="ECO:0000256" key="2">
    <source>
        <dbReference type="ARBA" id="ARBA00022741"/>
    </source>
</evidence>
<evidence type="ECO:0000256" key="3">
    <source>
        <dbReference type="ARBA" id="ARBA00022840"/>
    </source>
</evidence>
<dbReference type="InterPro" id="IPR027417">
    <property type="entry name" value="P-loop_NTPase"/>
</dbReference>
<evidence type="ECO:0000256" key="1">
    <source>
        <dbReference type="ARBA" id="ARBA00022448"/>
    </source>
</evidence>
<dbReference type="NCBIfam" id="NF010068">
    <property type="entry name" value="PRK13548.1"/>
    <property type="match status" value="1"/>
</dbReference>
<dbReference type="PROSITE" id="PS00211">
    <property type="entry name" value="ABC_TRANSPORTER_1"/>
    <property type="match status" value="1"/>
</dbReference>
<keyword evidence="1" id="KW-0813">Transport</keyword>
<keyword evidence="4" id="KW-1278">Translocase</keyword>
<sequence length="269" mass="29540">MMTIDYVSCKAGNRHILHSISATLGAAQVHVLLGPNGAGKSTLLRVLSGEVLPGEGLVLFNKQNIHSRPAAKLALERAVLTQQYAVNLPFTVREVVMMGRYPHFSRQPSARDQELVTETMQALQLGHLAMRHFHTLSGGEQQRVQLARVLVQLRHVDQPHLQGKYLLLDEPTASMDLLHQQLCLGYVQQLAAKGLTVIIVLHDLNLAAQFANNILLLAKGRIWASGRPGEVLQASTIAAVYGMQVSVLLHPDYGFPIILPMQQGLPVEE</sequence>
<keyword evidence="2" id="KW-0547">Nucleotide-binding</keyword>
<evidence type="ECO:0000256" key="4">
    <source>
        <dbReference type="ARBA" id="ARBA00022967"/>
    </source>
</evidence>
<dbReference type="GO" id="GO:0005524">
    <property type="term" value="F:ATP binding"/>
    <property type="evidence" value="ECO:0007669"/>
    <property type="project" value="UniProtKB-KW"/>
</dbReference>
<dbReference type="SMART" id="SM00382">
    <property type="entry name" value="AAA"/>
    <property type="match status" value="1"/>
</dbReference>
<dbReference type="Gene3D" id="3.40.50.300">
    <property type="entry name" value="P-loop containing nucleotide triphosphate hydrolases"/>
    <property type="match status" value="1"/>
</dbReference>
<accession>A0A1C4EEN8</accession>
<dbReference type="Proteomes" id="UP000242818">
    <property type="component" value="Unassembled WGS sequence"/>
</dbReference>
<dbReference type="RefSeq" id="WP_089712634.1">
    <property type="nucleotide sequence ID" value="NZ_FMAR01000008.1"/>
</dbReference>
<evidence type="ECO:0000313" key="8">
    <source>
        <dbReference type="Proteomes" id="UP000242818"/>
    </source>
</evidence>
<evidence type="ECO:0000256" key="5">
    <source>
        <dbReference type="ARBA" id="ARBA00037066"/>
    </source>
</evidence>
<name>A0A1C4EEN8_9BACT</name>
<organism evidence="7 8">
    <name type="scientific">Chitinophaga costaii</name>
    <dbReference type="NCBI Taxonomy" id="1335309"/>
    <lineage>
        <taxon>Bacteria</taxon>
        <taxon>Pseudomonadati</taxon>
        <taxon>Bacteroidota</taxon>
        <taxon>Chitinophagia</taxon>
        <taxon>Chitinophagales</taxon>
        <taxon>Chitinophagaceae</taxon>
        <taxon>Chitinophaga</taxon>
    </lineage>
</organism>
<dbReference type="PANTHER" id="PTHR42794:SF1">
    <property type="entry name" value="HEMIN IMPORT ATP-BINDING PROTEIN HMUV"/>
    <property type="match status" value="1"/>
</dbReference>
<gene>
    <name evidence="7" type="ORF">GA0116948_10852</name>
</gene>
<feature type="domain" description="ABC transporter" evidence="6">
    <location>
        <begin position="1"/>
        <end position="244"/>
    </location>
</feature>
<dbReference type="PROSITE" id="PS50893">
    <property type="entry name" value="ABC_TRANSPORTER_2"/>
    <property type="match status" value="1"/>
</dbReference>